<dbReference type="InterPro" id="IPR009360">
    <property type="entry name" value="Isy1"/>
</dbReference>
<dbReference type="PANTHER" id="PTHR13021">
    <property type="entry name" value="PRE-MRNA-SPLICING FACTOR ISY1"/>
    <property type="match status" value="1"/>
</dbReference>
<evidence type="ECO:0000313" key="9">
    <source>
        <dbReference type="Proteomes" id="UP000322899"/>
    </source>
</evidence>
<evidence type="ECO:0000313" key="6">
    <source>
        <dbReference type="EMBL" id="KAA0163775.1"/>
    </source>
</evidence>
<evidence type="ECO:0000256" key="4">
    <source>
        <dbReference type="SAM" id="MobiDB-lite"/>
    </source>
</evidence>
<dbReference type="EMBL" id="VLTM01000020">
    <property type="protein sequence ID" value="KAA0163775.1"/>
    <property type="molecule type" value="Genomic_DNA"/>
</dbReference>
<dbReference type="GO" id="GO:0000350">
    <property type="term" value="P:generation of catalytic spliceosome for second transesterification step"/>
    <property type="evidence" value="ECO:0007669"/>
    <property type="project" value="InterPro"/>
</dbReference>
<reference evidence="9 10" key="1">
    <citation type="submission" date="2019-07" db="EMBL/GenBank/DDBJ databases">
        <title>Genomes of Cafeteria roenbergensis.</title>
        <authorList>
            <person name="Fischer M.G."/>
            <person name="Hackl T."/>
            <person name="Roman M."/>
        </authorList>
    </citation>
    <scope>NUCLEOTIDE SEQUENCE [LARGE SCALE GENOMIC DNA]</scope>
    <source>
        <strain evidence="5 10">BVI</strain>
        <strain evidence="6 12">Cflag</strain>
        <strain evidence="8 9">E4-10P</strain>
        <strain evidence="7 11">RCC970-E3</strain>
    </source>
</reference>
<protein>
    <recommendedName>
        <fullName evidence="13">Pre-mRNA-splicing factor ISY1</fullName>
    </recommendedName>
</protein>
<dbReference type="Proteomes" id="UP000323011">
    <property type="component" value="Unassembled WGS sequence"/>
</dbReference>
<comment type="caution">
    <text evidence="7">The sequence shown here is derived from an EMBL/GenBank/DDBJ whole genome shotgun (WGS) entry which is preliminary data.</text>
</comment>
<name>A0A5A8E0S0_CAFRO</name>
<dbReference type="GO" id="GO:0005634">
    <property type="term" value="C:nucleus"/>
    <property type="evidence" value="ECO:0007669"/>
    <property type="project" value="UniProtKB-SubCell"/>
</dbReference>
<proteinExistence type="inferred from homology"/>
<dbReference type="InterPro" id="IPR037200">
    <property type="entry name" value="Isy1_sf"/>
</dbReference>
<dbReference type="FunFam" id="1.10.287.660:FF:000001">
    <property type="entry name" value="pre-mRNA-splicing factor ISY1 homolog"/>
    <property type="match status" value="1"/>
</dbReference>
<keyword evidence="10" id="KW-1185">Reference proteome</keyword>
<evidence type="ECO:0000313" key="10">
    <source>
        <dbReference type="Proteomes" id="UP000323011"/>
    </source>
</evidence>
<dbReference type="EMBL" id="VLTL01000007">
    <property type="protein sequence ID" value="KAA0171352.1"/>
    <property type="molecule type" value="Genomic_DNA"/>
</dbReference>
<evidence type="ECO:0000313" key="7">
    <source>
        <dbReference type="EMBL" id="KAA0171352.1"/>
    </source>
</evidence>
<keyword evidence="3" id="KW-0539">Nucleus</keyword>
<comment type="subcellular location">
    <subcellularLocation>
        <location evidence="1">Nucleus</location>
    </subcellularLocation>
</comment>
<evidence type="ECO:0008006" key="13">
    <source>
        <dbReference type="Google" id="ProtNLM"/>
    </source>
</evidence>
<dbReference type="Proteomes" id="UP000325113">
    <property type="component" value="Unassembled WGS sequence"/>
</dbReference>
<dbReference type="AlphaFoldDB" id="A0A5A8E0S0"/>
<dbReference type="SUPFAM" id="SSF140102">
    <property type="entry name" value="ISY1 domain-like"/>
    <property type="match status" value="1"/>
</dbReference>
<evidence type="ECO:0000256" key="1">
    <source>
        <dbReference type="ARBA" id="ARBA00004123"/>
    </source>
</evidence>
<dbReference type="Gene3D" id="1.10.287.660">
    <property type="entry name" value="Helix hairpin bin"/>
    <property type="match status" value="1"/>
</dbReference>
<dbReference type="EMBL" id="VLTO01000021">
    <property type="protein sequence ID" value="KAA0174530.1"/>
    <property type="molecule type" value="Genomic_DNA"/>
</dbReference>
<dbReference type="EMBL" id="VLTN01000006">
    <property type="protein sequence ID" value="KAA0155681.1"/>
    <property type="molecule type" value="Genomic_DNA"/>
</dbReference>
<evidence type="ECO:0000256" key="2">
    <source>
        <dbReference type="ARBA" id="ARBA00007002"/>
    </source>
</evidence>
<accession>A0A5A8E0S0</accession>
<sequence>MARNEEKSNSILNKWVAMKAGHASAVTRSKRPFIASECSNLADAEAWRLDVIRDISRKVAAIQNAGLGEHRLRELNDEINKLFREKKHWERRILELGGVDHAKRAAAISAEADGAELPGSGGYKYFGASKNLPGVRELFETSGARAKKRSRGEIHRRLTVDYYGWRDEDDQELLREEAEAEGRMRARAVAQWHAAKAAGVDPSSADPEGLEDAGSGTSASKRPRGAVTEDDLAAMRAEGAGGAAGGSAAPLPTEEEIRARLVAKRKALLLARYGPGSTGAPE</sequence>
<evidence type="ECO:0000256" key="3">
    <source>
        <dbReference type="ARBA" id="ARBA00023242"/>
    </source>
</evidence>
<dbReference type="OMA" id="YHWERRI"/>
<evidence type="ECO:0000313" key="8">
    <source>
        <dbReference type="EMBL" id="KAA0174530.1"/>
    </source>
</evidence>
<dbReference type="Pfam" id="PF06246">
    <property type="entry name" value="Isy1"/>
    <property type="match status" value="1"/>
</dbReference>
<dbReference type="Proteomes" id="UP000322899">
    <property type="component" value="Unassembled WGS sequence"/>
</dbReference>
<gene>
    <name evidence="8" type="ORF">FNF27_03904</name>
    <name evidence="7" type="ORF">FNF28_00843</name>
    <name evidence="5" type="ORF">FNF29_01596</name>
    <name evidence="6" type="ORF">FNF31_02629</name>
</gene>
<evidence type="ECO:0000313" key="11">
    <source>
        <dbReference type="Proteomes" id="UP000324907"/>
    </source>
</evidence>
<dbReference type="InterPro" id="IPR029012">
    <property type="entry name" value="Helix_hairpin_bin_sf"/>
</dbReference>
<evidence type="ECO:0000313" key="12">
    <source>
        <dbReference type="Proteomes" id="UP000325113"/>
    </source>
</evidence>
<organism evidence="7 11">
    <name type="scientific">Cafeteria roenbergensis</name>
    <name type="common">Marine flagellate</name>
    <dbReference type="NCBI Taxonomy" id="33653"/>
    <lineage>
        <taxon>Eukaryota</taxon>
        <taxon>Sar</taxon>
        <taxon>Stramenopiles</taxon>
        <taxon>Bigyra</taxon>
        <taxon>Opalozoa</taxon>
        <taxon>Bicosoecida</taxon>
        <taxon>Cafeteriaceae</taxon>
        <taxon>Cafeteria</taxon>
    </lineage>
</organism>
<evidence type="ECO:0000313" key="5">
    <source>
        <dbReference type="EMBL" id="KAA0155681.1"/>
    </source>
</evidence>
<comment type="similarity">
    <text evidence="2">Belongs to the ISY1 family.</text>
</comment>
<dbReference type="Proteomes" id="UP000324907">
    <property type="component" value="Unassembled WGS sequence"/>
</dbReference>
<feature type="region of interest" description="Disordered" evidence="4">
    <location>
        <begin position="197"/>
        <end position="252"/>
    </location>
</feature>
<dbReference type="OrthoDB" id="1739576at2759"/>